<feature type="region of interest" description="Disordered" evidence="1">
    <location>
        <begin position="745"/>
        <end position="802"/>
    </location>
</feature>
<feature type="compositionally biased region" description="Polar residues" evidence="1">
    <location>
        <begin position="607"/>
        <end position="618"/>
    </location>
</feature>
<evidence type="ECO:0000313" key="2">
    <source>
        <dbReference type="EMBL" id="RZF40149.1"/>
    </source>
</evidence>
<feature type="compositionally biased region" description="Low complexity" evidence="1">
    <location>
        <begin position="436"/>
        <end position="445"/>
    </location>
</feature>
<dbReference type="OrthoDB" id="421226at2759"/>
<protein>
    <submittedName>
        <fullName evidence="2">Uncharacterized protein</fullName>
    </submittedName>
</protein>
<dbReference type="InParanoid" id="A0A482X2S4"/>
<feature type="compositionally biased region" description="Basic and acidic residues" evidence="1">
    <location>
        <begin position="316"/>
        <end position="325"/>
    </location>
</feature>
<feature type="region of interest" description="Disordered" evidence="1">
    <location>
        <begin position="416"/>
        <end position="472"/>
    </location>
</feature>
<feature type="compositionally biased region" description="Polar residues" evidence="1">
    <location>
        <begin position="282"/>
        <end position="291"/>
    </location>
</feature>
<feature type="compositionally biased region" description="Basic and acidic residues" evidence="1">
    <location>
        <begin position="294"/>
        <end position="307"/>
    </location>
</feature>
<feature type="compositionally biased region" description="Basic and acidic residues" evidence="1">
    <location>
        <begin position="446"/>
        <end position="472"/>
    </location>
</feature>
<feature type="compositionally biased region" description="Polar residues" evidence="1">
    <location>
        <begin position="145"/>
        <end position="164"/>
    </location>
</feature>
<evidence type="ECO:0000256" key="1">
    <source>
        <dbReference type="SAM" id="MobiDB-lite"/>
    </source>
</evidence>
<feature type="region of interest" description="Disordered" evidence="1">
    <location>
        <begin position="864"/>
        <end position="901"/>
    </location>
</feature>
<keyword evidence="3" id="KW-1185">Reference proteome</keyword>
<proteinExistence type="predicted"/>
<accession>A0A482X2S4</accession>
<feature type="compositionally biased region" description="Low complexity" evidence="1">
    <location>
        <begin position="90"/>
        <end position="112"/>
    </location>
</feature>
<feature type="compositionally biased region" description="Acidic residues" evidence="1">
    <location>
        <begin position="745"/>
        <end position="758"/>
    </location>
</feature>
<feature type="region of interest" description="Disordered" evidence="1">
    <location>
        <begin position="20"/>
        <end position="71"/>
    </location>
</feature>
<feature type="compositionally biased region" description="Polar residues" evidence="1">
    <location>
        <begin position="563"/>
        <end position="597"/>
    </location>
</feature>
<feature type="compositionally biased region" description="Polar residues" evidence="1">
    <location>
        <begin position="327"/>
        <end position="340"/>
    </location>
</feature>
<dbReference type="STRING" id="195883.A0A482X2S4"/>
<feature type="compositionally biased region" description="Polar residues" evidence="1">
    <location>
        <begin position="262"/>
        <end position="272"/>
    </location>
</feature>
<feature type="compositionally biased region" description="Basic and acidic residues" evidence="1">
    <location>
        <begin position="201"/>
        <end position="224"/>
    </location>
</feature>
<dbReference type="Proteomes" id="UP000291343">
    <property type="component" value="Unassembled WGS sequence"/>
</dbReference>
<name>A0A482X2S4_LAOST</name>
<feature type="region of interest" description="Disordered" evidence="1">
    <location>
        <begin position="88"/>
        <end position="404"/>
    </location>
</feature>
<feature type="compositionally biased region" description="Polar residues" evidence="1">
    <location>
        <begin position="25"/>
        <end position="35"/>
    </location>
</feature>
<sequence length="970" mass="107349">MAEPVRKSYRGFEVISKDESLELQPLTSLQDQAGPSSGKGILNRMPHVWSDETSQEDEPTATQSNDGHEVIGAGLPLLQRLKLLREKEAAQAAAAAASTSATPIPSSSSSTPLIEDKKDVEPGHGQLPLLQRLAQLKTKDDRQPTTELKATPSSITVRTQQKPSISKILKTSKDDGKSGITISDKPEKGNVSWSGAIPKRLSSDESSRNQKTDPLHTLEIKQKPVEPISTAKPPSQPSAAFGKKASSWKTLKKAAGVPDPVKTTQPVPQQTDGLPIDDEPPTGQSAPSLSQAEIKPDPDGKDARGQEVMENSDQETSNRDKKEVESQFAQAKNEAQTLSVQCDDYFESSSNDRNRIDDDAYDLSDTTQKIGPSSKLRIRFVSKQESGKVRHAQSCDFPAGASKSFSFGDARQLISSVGMQRRTGDEQNQQLRSKSLDSSATMSSSLKDHGSSTKSKEKRIDNSDLKSQHESCIENLQESNEDIEIFNRAKTVSPESNETAERQNLKSILKKLSSSSLIQGNSDEETTASSPVAQNGCELKKLMRAQTVEGYAARHSKLTKSVTFNRDTLQSPPYGDNTTPSSQFHFPSSKHPSIPTSQEEKQEIHQTSRPGQLNNSTNESDELEQDSDESRVAIDDLQLGYNMISDHLSNEQNEQDEHISKRLIQRSIIEKPRDKNFFRTSPLLMKRVSKEEECFGEVLSGIKHVIQDHLEEFQSKFLNKFHDLENEVKKRDDIISKLQTRIQELEENDPQENGDSSDNDQPFLRGDSVDTIIRPSSKLSSRRSWEDPLEEDISEAEEEAAVVSSGIPVSPLLPTMWESTNIEIESGSSASSSSSGSDEEVDYRSLPYNKNWEVEMLAQQLDQRGTDHRAQASNVRKRHSFSGHRTQHDDMRSKKKPLQTTKSLDECNDVSGRFSSLYRSMSIGNLHSTLMKGLGNFIWGNENENASSQETIPTISQTCPSHSSSPPPDI</sequence>
<dbReference type="AlphaFoldDB" id="A0A482X2S4"/>
<evidence type="ECO:0000313" key="3">
    <source>
        <dbReference type="Proteomes" id="UP000291343"/>
    </source>
</evidence>
<dbReference type="SMR" id="A0A482X2S4"/>
<gene>
    <name evidence="2" type="ORF">LSTR_LSTR010101</name>
</gene>
<feature type="region of interest" description="Disordered" evidence="1">
    <location>
        <begin position="948"/>
        <end position="970"/>
    </location>
</feature>
<organism evidence="2 3">
    <name type="scientific">Laodelphax striatellus</name>
    <name type="common">Small brown planthopper</name>
    <name type="synonym">Delphax striatella</name>
    <dbReference type="NCBI Taxonomy" id="195883"/>
    <lineage>
        <taxon>Eukaryota</taxon>
        <taxon>Metazoa</taxon>
        <taxon>Ecdysozoa</taxon>
        <taxon>Arthropoda</taxon>
        <taxon>Hexapoda</taxon>
        <taxon>Insecta</taxon>
        <taxon>Pterygota</taxon>
        <taxon>Neoptera</taxon>
        <taxon>Paraneoptera</taxon>
        <taxon>Hemiptera</taxon>
        <taxon>Auchenorrhyncha</taxon>
        <taxon>Fulgoroidea</taxon>
        <taxon>Delphacidae</taxon>
        <taxon>Criomorphinae</taxon>
        <taxon>Laodelphax</taxon>
    </lineage>
</organism>
<feature type="region of interest" description="Disordered" evidence="1">
    <location>
        <begin position="563"/>
        <end position="629"/>
    </location>
</feature>
<feature type="compositionally biased region" description="Acidic residues" evidence="1">
    <location>
        <begin position="787"/>
        <end position="800"/>
    </location>
</feature>
<feature type="compositionally biased region" description="Polar residues" evidence="1">
    <location>
        <begin position="948"/>
        <end position="964"/>
    </location>
</feature>
<reference evidence="2 3" key="1">
    <citation type="journal article" date="2017" name="Gigascience">
        <title>Genome sequence of the small brown planthopper, Laodelphax striatellus.</title>
        <authorList>
            <person name="Zhu J."/>
            <person name="Jiang F."/>
            <person name="Wang X."/>
            <person name="Yang P."/>
            <person name="Bao Y."/>
            <person name="Zhao W."/>
            <person name="Wang W."/>
            <person name="Lu H."/>
            <person name="Wang Q."/>
            <person name="Cui N."/>
            <person name="Li J."/>
            <person name="Chen X."/>
            <person name="Luo L."/>
            <person name="Yu J."/>
            <person name="Kang L."/>
            <person name="Cui F."/>
        </authorList>
    </citation>
    <scope>NUCLEOTIDE SEQUENCE [LARGE SCALE GENOMIC DNA]</scope>
    <source>
        <strain evidence="2">Lst14</strain>
    </source>
</reference>
<comment type="caution">
    <text evidence="2">The sequence shown here is derived from an EMBL/GenBank/DDBJ whole genome shotgun (WGS) entry which is preliminary data.</text>
</comment>
<dbReference type="EMBL" id="QKKF02019350">
    <property type="protein sequence ID" value="RZF40149.1"/>
    <property type="molecule type" value="Genomic_DNA"/>
</dbReference>